<feature type="domain" description="TIR" evidence="1">
    <location>
        <begin position="383"/>
        <end position="490"/>
    </location>
</feature>
<sequence length="614" mass="68393">MVVGKSYIFNRIIMGCGASATIRSPAEDAPRGRESTGYSGAYGGIHGDYGNNTSFEAVTRIEEEEFDDDYYDSVPLKEEFDQWISDLNNMNDYADHQALLLDKSKPSGINPTEIRAAYNLDCAKVVLWNAADCSPRMCWEIGKYGIIEILLSQLKQPEYAPNKLTGTENYSSINADRVVRSTTGILHNVIRNCLDNRHHFREANAVELLSKYIHCKHATIQAVSVLILAYIVKDEEVDKISTGDEIIKFLLLVYADALNGDEHMSPMYMFEVTEIVDGLIYLAANDANKVKFVNNDVLPLLVATLTSECSTEEHCLAATAIWTLAFHADNKDRIRKEEGCLEALTKLQHSDNSGLKKACNGALWELRDGGESVTRAVESSGHVMISYQWNCQKLMVQVKNRLKDAGFKVWMDVEQMGGSTLEAMAGAVENADVVLMTVSEKYKDSQSCRSEAEYAYKRKKTIIPIRVQPNYTPDGWLGIIEANNLYYDFSAANAMATVMPDLIRELEKSIGGKRVKKTVERDKAQVVQIGTTGSTPLQTSADAWTNSDVSTWLMQNNLSHMKGRFSGYTGEDVKGLKSVLIKAPEFFYSSASTDKGIKTLLDVVKLERALEKLD</sequence>
<dbReference type="InterPro" id="IPR035897">
    <property type="entry name" value="Toll_tir_struct_dom_sf"/>
</dbReference>
<dbReference type="Proteomes" id="UP000694865">
    <property type="component" value="Unplaced"/>
</dbReference>
<dbReference type="RefSeq" id="XP_006816976.1">
    <property type="nucleotide sequence ID" value="XM_006816913.1"/>
</dbReference>
<dbReference type="InterPro" id="IPR000225">
    <property type="entry name" value="Armadillo"/>
</dbReference>
<dbReference type="SUPFAM" id="SSF52200">
    <property type="entry name" value="Toll/Interleukin receptor TIR domain"/>
    <property type="match status" value="1"/>
</dbReference>
<dbReference type="PANTHER" id="PTHR46270:SF5">
    <property type="entry name" value="ADP-RIBOSYL CYCLASE_CYCLIC ADP-RIBOSE HYDROLASE"/>
    <property type="match status" value="1"/>
</dbReference>
<evidence type="ECO:0000313" key="2">
    <source>
        <dbReference type="Proteomes" id="UP000694865"/>
    </source>
</evidence>
<dbReference type="InterPro" id="IPR013761">
    <property type="entry name" value="SAM/pointed_sf"/>
</dbReference>
<dbReference type="SUPFAM" id="SSF47769">
    <property type="entry name" value="SAM/Pointed domain"/>
    <property type="match status" value="1"/>
</dbReference>
<evidence type="ECO:0000313" key="3">
    <source>
        <dbReference type="RefSeq" id="XP_006816976.1"/>
    </source>
</evidence>
<dbReference type="SUPFAM" id="SSF48371">
    <property type="entry name" value="ARM repeat"/>
    <property type="match status" value="1"/>
</dbReference>
<gene>
    <name evidence="3" type="primary">LOC100367825</name>
</gene>
<dbReference type="PANTHER" id="PTHR46270">
    <property type="entry name" value="ARMADILLO-TYPE FOLD-RELATED"/>
    <property type="match status" value="1"/>
</dbReference>
<proteinExistence type="predicted"/>
<dbReference type="GeneID" id="100367825"/>
<accession>A0ABM0MAD5</accession>
<reference evidence="3" key="1">
    <citation type="submission" date="2025-08" db="UniProtKB">
        <authorList>
            <consortium name="RefSeq"/>
        </authorList>
    </citation>
    <scope>IDENTIFICATION</scope>
    <source>
        <tissue evidence="3">Testes</tissue>
    </source>
</reference>
<evidence type="ECO:0000259" key="1">
    <source>
        <dbReference type="Pfam" id="PF13676"/>
    </source>
</evidence>
<dbReference type="Gene3D" id="3.40.50.10140">
    <property type="entry name" value="Toll/interleukin-1 receptor homology (TIR) domain"/>
    <property type="match status" value="1"/>
</dbReference>
<organism evidence="2 3">
    <name type="scientific">Saccoglossus kowalevskii</name>
    <name type="common">Acorn worm</name>
    <dbReference type="NCBI Taxonomy" id="10224"/>
    <lineage>
        <taxon>Eukaryota</taxon>
        <taxon>Metazoa</taxon>
        <taxon>Hemichordata</taxon>
        <taxon>Enteropneusta</taxon>
        <taxon>Harrimaniidae</taxon>
        <taxon>Saccoglossus</taxon>
    </lineage>
</organism>
<dbReference type="InterPro" id="IPR000157">
    <property type="entry name" value="TIR_dom"/>
</dbReference>
<dbReference type="InterPro" id="IPR011989">
    <property type="entry name" value="ARM-like"/>
</dbReference>
<dbReference type="Gene3D" id="1.25.10.10">
    <property type="entry name" value="Leucine-rich Repeat Variant"/>
    <property type="match status" value="2"/>
</dbReference>
<name>A0ABM0MAD5_SACKO</name>
<dbReference type="Pfam" id="PF13676">
    <property type="entry name" value="TIR_2"/>
    <property type="match status" value="1"/>
</dbReference>
<dbReference type="InterPro" id="IPR016024">
    <property type="entry name" value="ARM-type_fold"/>
</dbReference>
<keyword evidence="2" id="KW-1185">Reference proteome</keyword>
<protein>
    <submittedName>
        <fullName evidence="3">Uncharacterized protein LOC100367825</fullName>
    </submittedName>
</protein>
<dbReference type="SMART" id="SM00185">
    <property type="entry name" value="ARM"/>
    <property type="match status" value="4"/>
</dbReference>